<dbReference type="CDD" id="cd00586">
    <property type="entry name" value="4HBT"/>
    <property type="match status" value="1"/>
</dbReference>
<dbReference type="SUPFAM" id="SSF54637">
    <property type="entry name" value="Thioesterase/thiol ester dehydrase-isomerase"/>
    <property type="match status" value="1"/>
</dbReference>
<dbReference type="Proteomes" id="UP000321224">
    <property type="component" value="Unassembled WGS sequence"/>
</dbReference>
<gene>
    <name evidence="1" type="ORF">MVI01_66660</name>
    <name evidence="2" type="ORF">SAMN04488504_1264</name>
</gene>
<proteinExistence type="predicted"/>
<keyword evidence="3" id="KW-1185">Reference proteome</keyword>
<reference evidence="1 4" key="2">
    <citation type="submission" date="2019-07" db="EMBL/GenBank/DDBJ databases">
        <title>Whole genome shotgun sequence of Myxococcus virescens NBRC 100334.</title>
        <authorList>
            <person name="Hosoyama A."/>
            <person name="Uohara A."/>
            <person name="Ohji S."/>
            <person name="Ichikawa N."/>
        </authorList>
    </citation>
    <scope>NUCLEOTIDE SEQUENCE [LARGE SCALE GENOMIC DNA]</scope>
    <source>
        <strain evidence="1 4">NBRC 100334</strain>
    </source>
</reference>
<name>A0A511HMP8_9BACT</name>
<evidence type="ECO:0000313" key="1">
    <source>
        <dbReference type="EMBL" id="GEL74882.1"/>
    </source>
</evidence>
<evidence type="ECO:0000313" key="3">
    <source>
        <dbReference type="Proteomes" id="UP000198717"/>
    </source>
</evidence>
<evidence type="ECO:0000313" key="4">
    <source>
        <dbReference type="Proteomes" id="UP000321224"/>
    </source>
</evidence>
<comment type="caution">
    <text evidence="1">The sequence shown here is derived from an EMBL/GenBank/DDBJ whole genome shotgun (WGS) entry which is preliminary data.</text>
</comment>
<dbReference type="EMBL" id="BJVY01000055">
    <property type="protein sequence ID" value="GEL74882.1"/>
    <property type="molecule type" value="Genomic_DNA"/>
</dbReference>
<dbReference type="PANTHER" id="PTHR31793">
    <property type="entry name" value="4-HYDROXYBENZOYL-COA THIOESTERASE FAMILY MEMBER"/>
    <property type="match status" value="1"/>
</dbReference>
<organism evidence="1 4">
    <name type="scientific">Myxococcus virescens</name>
    <dbReference type="NCBI Taxonomy" id="83456"/>
    <lineage>
        <taxon>Bacteria</taxon>
        <taxon>Pseudomonadati</taxon>
        <taxon>Myxococcota</taxon>
        <taxon>Myxococcia</taxon>
        <taxon>Myxococcales</taxon>
        <taxon>Cystobacterineae</taxon>
        <taxon>Myxococcaceae</taxon>
        <taxon>Myxococcus</taxon>
    </lineage>
</organism>
<dbReference type="Gene3D" id="3.10.129.10">
    <property type="entry name" value="Hotdog Thioesterase"/>
    <property type="match status" value="1"/>
</dbReference>
<protein>
    <submittedName>
        <fullName evidence="2">Acyl-CoA thioester hydrolase</fullName>
    </submittedName>
</protein>
<dbReference type="PANTHER" id="PTHR31793:SF24">
    <property type="entry name" value="LONG-CHAIN ACYL-COA THIOESTERASE FADM"/>
    <property type="match status" value="1"/>
</dbReference>
<dbReference type="InterPro" id="IPR050563">
    <property type="entry name" value="4-hydroxybenzoyl-CoA_TE"/>
</dbReference>
<dbReference type="AlphaFoldDB" id="A0A511HMP8"/>
<dbReference type="InterPro" id="IPR029069">
    <property type="entry name" value="HotDog_dom_sf"/>
</dbReference>
<keyword evidence="2" id="KW-0378">Hydrolase</keyword>
<sequence>MKPSPGAAGEDVWNRERMAVLDYHGDGPRLEARRARFTVPWDRRVGHPGDMPDSPLKDFPVVVSFPLHWGEMDAFGHANNTRTFTWFETARIHYFARIGLTGPSGAGDERTNRDGVGPILKATNAEYLRPVLFPTRLVAGCRATRIGTSSITLEHAVAGEDDGVLYTRGSCVIVTLRYATHEKVPVPAELRAAIEALEGRSFSS</sequence>
<accession>A0A511HMP8</accession>
<dbReference type="GO" id="GO:0047617">
    <property type="term" value="F:fatty acyl-CoA hydrolase activity"/>
    <property type="evidence" value="ECO:0007669"/>
    <property type="project" value="TreeGrafter"/>
</dbReference>
<dbReference type="Pfam" id="PF13279">
    <property type="entry name" value="4HBT_2"/>
    <property type="match status" value="1"/>
</dbReference>
<evidence type="ECO:0000313" key="2">
    <source>
        <dbReference type="EMBL" id="SDF24873.1"/>
    </source>
</evidence>
<dbReference type="Proteomes" id="UP000198717">
    <property type="component" value="Unassembled WGS sequence"/>
</dbReference>
<dbReference type="EMBL" id="FNAJ01000026">
    <property type="protein sequence ID" value="SDF24873.1"/>
    <property type="molecule type" value="Genomic_DNA"/>
</dbReference>
<reference evidence="2 3" key="1">
    <citation type="submission" date="2016-10" db="EMBL/GenBank/DDBJ databases">
        <authorList>
            <person name="Varghese N."/>
            <person name="Submissions S."/>
        </authorList>
    </citation>
    <scope>NUCLEOTIDE SEQUENCE [LARGE SCALE GENOMIC DNA]</scope>
    <source>
        <strain evidence="2 3">DSM 2260</strain>
    </source>
</reference>